<sequence length="190" mass="20749">MADTRLTWHVGSVLPYASLWHTVLRACALNALHPHELPCRGAHPAATVELLERAGSVDIAAFARWLGEPPEAFRWSTLGVLPSWLSAALAVPWPRLCFACLAAGYHTALFSIALLDACPDPRYAARRPLSLRRAVSRDAALAAPTTLRPAVAAVVVCISLHTRPAVGRRWRRARLVCSILLPRGWMPCRG</sequence>
<dbReference type="AlphaFoldDB" id="A0A375JG09"/>
<organism evidence="1 2">
    <name type="scientific">Cupriavidus taiwanensis</name>
    <dbReference type="NCBI Taxonomy" id="164546"/>
    <lineage>
        <taxon>Bacteria</taxon>
        <taxon>Pseudomonadati</taxon>
        <taxon>Pseudomonadota</taxon>
        <taxon>Betaproteobacteria</taxon>
        <taxon>Burkholderiales</taxon>
        <taxon>Burkholderiaceae</taxon>
        <taxon>Cupriavidus</taxon>
    </lineage>
</organism>
<reference evidence="1 2" key="1">
    <citation type="submission" date="2018-01" db="EMBL/GenBank/DDBJ databases">
        <authorList>
            <person name="Gaut B.S."/>
            <person name="Morton B.R."/>
            <person name="Clegg M.T."/>
            <person name="Duvall M.R."/>
        </authorList>
    </citation>
    <scope>NUCLEOTIDE SEQUENCE [LARGE SCALE GENOMIC DNA]</scope>
    <source>
        <strain evidence="1">Cupriavidus taiwanensis cmp 52</strain>
    </source>
</reference>
<evidence type="ECO:0000313" key="1">
    <source>
        <dbReference type="EMBL" id="SPS02546.1"/>
    </source>
</evidence>
<gene>
    <name evidence="1" type="ORF">CBM2634_U150008</name>
</gene>
<proteinExistence type="predicted"/>
<dbReference type="Proteomes" id="UP000256805">
    <property type="component" value="Unassembled WGS sequence"/>
</dbReference>
<name>A0A375JG09_9BURK</name>
<evidence type="ECO:0000313" key="2">
    <source>
        <dbReference type="Proteomes" id="UP000256805"/>
    </source>
</evidence>
<dbReference type="EMBL" id="OVTA01000078">
    <property type="protein sequence ID" value="SPS02546.1"/>
    <property type="molecule type" value="Genomic_DNA"/>
</dbReference>
<protein>
    <submittedName>
        <fullName evidence="1">Uncharacterized protein</fullName>
    </submittedName>
</protein>
<accession>A0A375JG09</accession>